<gene>
    <name evidence="2" type="ORF">GCM10011391_07790</name>
</gene>
<dbReference type="SUPFAM" id="SSF55804">
    <property type="entry name" value="Phoshotransferase/anion transport protein"/>
    <property type="match status" value="1"/>
</dbReference>
<reference evidence="2" key="2">
    <citation type="submission" date="2020-09" db="EMBL/GenBank/DDBJ databases">
        <authorList>
            <person name="Sun Q."/>
            <person name="Zhou Y."/>
        </authorList>
    </citation>
    <scope>NUCLEOTIDE SEQUENCE</scope>
    <source>
        <strain evidence="2">CGMCC 1.15371</strain>
    </source>
</reference>
<evidence type="ECO:0000313" key="3">
    <source>
        <dbReference type="Proteomes" id="UP000628775"/>
    </source>
</evidence>
<dbReference type="Proteomes" id="UP000628775">
    <property type="component" value="Unassembled WGS sequence"/>
</dbReference>
<dbReference type="EMBL" id="BMIR01000002">
    <property type="protein sequence ID" value="GGE31550.1"/>
    <property type="molecule type" value="Genomic_DNA"/>
</dbReference>
<evidence type="ECO:0000259" key="1">
    <source>
        <dbReference type="PROSITE" id="PS51094"/>
    </source>
</evidence>
<keyword evidence="3" id="KW-1185">Reference proteome</keyword>
<dbReference type="AlphaFoldDB" id="A0A8J2YB49"/>
<feature type="domain" description="PTS EIIA type-2" evidence="1">
    <location>
        <begin position="10"/>
        <end position="156"/>
    </location>
</feature>
<dbReference type="InterPro" id="IPR051541">
    <property type="entry name" value="PTS_SugarTrans_NitroReg"/>
</dbReference>
<dbReference type="RefSeq" id="WP_188689419.1">
    <property type="nucleotide sequence ID" value="NZ_BMIR01000002.1"/>
</dbReference>
<organism evidence="2 3">
    <name type="scientific">Pullulanibacillus camelliae</name>
    <dbReference type="NCBI Taxonomy" id="1707096"/>
    <lineage>
        <taxon>Bacteria</taxon>
        <taxon>Bacillati</taxon>
        <taxon>Bacillota</taxon>
        <taxon>Bacilli</taxon>
        <taxon>Bacillales</taxon>
        <taxon>Sporolactobacillaceae</taxon>
        <taxon>Pullulanibacillus</taxon>
    </lineage>
</organism>
<name>A0A8J2YB49_9BACL</name>
<comment type="caution">
    <text evidence="2">The sequence shown here is derived from an EMBL/GenBank/DDBJ whole genome shotgun (WGS) entry which is preliminary data.</text>
</comment>
<dbReference type="InterPro" id="IPR002178">
    <property type="entry name" value="PTS_EIIA_type-2_dom"/>
</dbReference>
<proteinExistence type="predicted"/>
<dbReference type="Gene3D" id="3.40.930.10">
    <property type="entry name" value="Mannitol-specific EII, Chain A"/>
    <property type="match status" value="1"/>
</dbReference>
<evidence type="ECO:0000313" key="2">
    <source>
        <dbReference type="EMBL" id="GGE31550.1"/>
    </source>
</evidence>
<dbReference type="CDD" id="cd00211">
    <property type="entry name" value="PTS_IIA_fru"/>
    <property type="match status" value="1"/>
</dbReference>
<dbReference type="PANTHER" id="PTHR47738:SF3">
    <property type="entry name" value="PHOSPHOTRANSFERASE SYSTEM MANNITOL_FRUCTOSE-SPECIFIC IIA DOMAIN CONTAINING PROTEIN"/>
    <property type="match status" value="1"/>
</dbReference>
<dbReference type="PANTHER" id="PTHR47738">
    <property type="entry name" value="PTS SYSTEM FRUCTOSE-LIKE EIIA COMPONENT-RELATED"/>
    <property type="match status" value="1"/>
</dbReference>
<sequence>MTIDHSKSQLILNEELIRLSIQAHHSEEVLIQLSENFRRKNYVKASFTDALIARELEYPTGLLTQSVGIAIPHTDPKHVNKGSIGIGVLEHPVLFKTMDTREEINVSIVIMLAITHPSDQLKMLQKVTAIIKDNHVLLDMMHAQSAEEVMRLLQPFFGEMIE</sequence>
<accession>A0A8J2YB49</accession>
<dbReference type="Pfam" id="PF00359">
    <property type="entry name" value="PTS_EIIA_2"/>
    <property type="match status" value="1"/>
</dbReference>
<reference evidence="2" key="1">
    <citation type="journal article" date="2014" name="Int. J. Syst. Evol. Microbiol.">
        <title>Complete genome sequence of Corynebacterium casei LMG S-19264T (=DSM 44701T), isolated from a smear-ripened cheese.</title>
        <authorList>
            <consortium name="US DOE Joint Genome Institute (JGI-PGF)"/>
            <person name="Walter F."/>
            <person name="Albersmeier A."/>
            <person name="Kalinowski J."/>
            <person name="Ruckert C."/>
        </authorList>
    </citation>
    <scope>NUCLEOTIDE SEQUENCE</scope>
    <source>
        <strain evidence="2">CGMCC 1.15371</strain>
    </source>
</reference>
<dbReference type="PROSITE" id="PS51094">
    <property type="entry name" value="PTS_EIIA_TYPE_2"/>
    <property type="match status" value="1"/>
</dbReference>
<protein>
    <submittedName>
        <fullName evidence="2">PTS galactitol transporter subunit IIA</fullName>
    </submittedName>
</protein>
<dbReference type="InterPro" id="IPR016152">
    <property type="entry name" value="PTrfase/Anion_transptr"/>
</dbReference>